<sequence length="161" mass="18332">MSLVLSNSHHQFQWGHQCRDDNHHLDDDDNYNMFNVFLKMWDGKTLCCVINAHQAAIVNVVVRTLEKKVMEQYPTMNRKNFFFEVGGKPLSTTTDTTAFLLHNGSTVFVQYRNRGGCFMVSLTVMMTIFALILSSTCTCGTSLLLVPLLLPFLFVLPLFCL</sequence>
<dbReference type="EMBL" id="JAGRRH010000017">
    <property type="protein sequence ID" value="KAG7353191.1"/>
    <property type="molecule type" value="Genomic_DNA"/>
</dbReference>
<accession>A0A9K3K7F9</accession>
<dbReference type="OrthoDB" id="46291at2759"/>
<keyword evidence="4" id="KW-1185">Reference proteome</keyword>
<evidence type="ECO:0000313" key="2">
    <source>
        <dbReference type="EMBL" id="KAG7338375.1"/>
    </source>
</evidence>
<evidence type="ECO:0000256" key="1">
    <source>
        <dbReference type="SAM" id="Phobius"/>
    </source>
</evidence>
<dbReference type="EMBL" id="JAGRRH010000058">
    <property type="protein sequence ID" value="KAG7338375.1"/>
    <property type="molecule type" value="Genomic_DNA"/>
</dbReference>
<reference evidence="2" key="2">
    <citation type="submission" date="2021-04" db="EMBL/GenBank/DDBJ databases">
        <authorList>
            <person name="Podell S."/>
        </authorList>
    </citation>
    <scope>NUCLEOTIDE SEQUENCE</scope>
    <source>
        <strain evidence="2">Hildebrandi</strain>
    </source>
</reference>
<protein>
    <recommendedName>
        <fullName evidence="5">Ubiquitin-like domain-containing protein</fullName>
    </recommendedName>
</protein>
<feature type="transmembrane region" description="Helical" evidence="1">
    <location>
        <begin position="140"/>
        <end position="160"/>
    </location>
</feature>
<evidence type="ECO:0000313" key="4">
    <source>
        <dbReference type="Proteomes" id="UP000693970"/>
    </source>
</evidence>
<dbReference type="Proteomes" id="UP000693970">
    <property type="component" value="Unassembled WGS sequence"/>
</dbReference>
<organism evidence="2 4">
    <name type="scientific">Nitzschia inconspicua</name>
    <dbReference type="NCBI Taxonomy" id="303405"/>
    <lineage>
        <taxon>Eukaryota</taxon>
        <taxon>Sar</taxon>
        <taxon>Stramenopiles</taxon>
        <taxon>Ochrophyta</taxon>
        <taxon>Bacillariophyta</taxon>
        <taxon>Bacillariophyceae</taxon>
        <taxon>Bacillariophycidae</taxon>
        <taxon>Bacillariales</taxon>
        <taxon>Bacillariaceae</taxon>
        <taxon>Nitzschia</taxon>
    </lineage>
</organism>
<keyword evidence="1" id="KW-1133">Transmembrane helix</keyword>
<evidence type="ECO:0008006" key="5">
    <source>
        <dbReference type="Google" id="ProtNLM"/>
    </source>
</evidence>
<name>A0A9K3K7F9_9STRA</name>
<dbReference type="AlphaFoldDB" id="A0A9K3K7F9"/>
<feature type="transmembrane region" description="Helical" evidence="1">
    <location>
        <begin position="115"/>
        <end position="134"/>
    </location>
</feature>
<proteinExistence type="predicted"/>
<comment type="caution">
    <text evidence="2">The sequence shown here is derived from an EMBL/GenBank/DDBJ whole genome shotgun (WGS) entry which is preliminary data.</text>
</comment>
<reference evidence="2" key="1">
    <citation type="journal article" date="2021" name="Sci. Rep.">
        <title>Diploid genomic architecture of Nitzschia inconspicua, an elite biomass production diatom.</title>
        <authorList>
            <person name="Oliver A."/>
            <person name="Podell S."/>
            <person name="Pinowska A."/>
            <person name="Traller J.C."/>
            <person name="Smith S.R."/>
            <person name="McClure R."/>
            <person name="Beliaev A."/>
            <person name="Bohutskyi P."/>
            <person name="Hill E.A."/>
            <person name="Rabines A."/>
            <person name="Zheng H."/>
            <person name="Allen L.Z."/>
            <person name="Kuo A."/>
            <person name="Grigoriev I.V."/>
            <person name="Allen A.E."/>
            <person name="Hazlebeck D."/>
            <person name="Allen E.E."/>
        </authorList>
    </citation>
    <scope>NUCLEOTIDE SEQUENCE</scope>
    <source>
        <strain evidence="2">Hildebrandi</strain>
    </source>
</reference>
<keyword evidence="1" id="KW-0812">Transmembrane</keyword>
<keyword evidence="1" id="KW-0472">Membrane</keyword>
<gene>
    <name evidence="3" type="ORF">IV203_009240</name>
    <name evidence="2" type="ORF">IV203_011047</name>
</gene>
<evidence type="ECO:0000313" key="3">
    <source>
        <dbReference type="EMBL" id="KAG7353191.1"/>
    </source>
</evidence>